<protein>
    <submittedName>
        <fullName evidence="1">Uncharacterized protein</fullName>
    </submittedName>
</protein>
<proteinExistence type="predicted"/>
<gene>
    <name evidence="1" type="ORF">F441_14799</name>
</gene>
<reference evidence="1 2" key="1">
    <citation type="submission" date="2013-11" db="EMBL/GenBank/DDBJ databases">
        <title>The Genome Sequence of Phytophthora parasitica CJ01A1.</title>
        <authorList>
            <consortium name="The Broad Institute Genomics Platform"/>
            <person name="Russ C."/>
            <person name="Tyler B."/>
            <person name="Panabieres F."/>
            <person name="Shan W."/>
            <person name="Tripathy S."/>
            <person name="Grunwald N."/>
            <person name="Machado M."/>
            <person name="Johnson C.S."/>
            <person name="Walker B."/>
            <person name="Young S.K."/>
            <person name="Zeng Q."/>
            <person name="Gargeya S."/>
            <person name="Fitzgerald M."/>
            <person name="Haas B."/>
            <person name="Abouelleil A."/>
            <person name="Allen A.W."/>
            <person name="Alvarado L."/>
            <person name="Arachchi H.M."/>
            <person name="Berlin A.M."/>
            <person name="Chapman S.B."/>
            <person name="Gainer-Dewar J."/>
            <person name="Goldberg J."/>
            <person name="Griggs A."/>
            <person name="Gujja S."/>
            <person name="Hansen M."/>
            <person name="Howarth C."/>
            <person name="Imamovic A."/>
            <person name="Ireland A."/>
            <person name="Larimer J."/>
            <person name="McCowan C."/>
            <person name="Murphy C."/>
            <person name="Pearson M."/>
            <person name="Poon T.W."/>
            <person name="Priest M."/>
            <person name="Roberts A."/>
            <person name="Saif S."/>
            <person name="Shea T."/>
            <person name="Sisk P."/>
            <person name="Sykes S."/>
            <person name="Wortman J."/>
            <person name="Nusbaum C."/>
            <person name="Birren B."/>
        </authorList>
    </citation>
    <scope>NUCLEOTIDE SEQUENCE [LARGE SCALE GENOMIC DNA]</scope>
    <source>
        <strain evidence="1 2">CJ01A1</strain>
    </source>
</reference>
<comment type="caution">
    <text evidence="1">The sequence shown here is derived from an EMBL/GenBank/DDBJ whole genome shotgun (WGS) entry which is preliminary data.</text>
</comment>
<name>W2WG52_PHYNI</name>
<dbReference type="AlphaFoldDB" id="W2WG52"/>
<dbReference type="Proteomes" id="UP000018958">
    <property type="component" value="Unassembled WGS sequence"/>
</dbReference>
<sequence>MANTSHKVLKRTPRSLLLINSFKVIECGAVLVLPPCPLR</sequence>
<dbReference type="EMBL" id="ANIX01002953">
    <property type="protein sequence ID" value="ETP09337.1"/>
    <property type="molecule type" value="Genomic_DNA"/>
</dbReference>
<organism evidence="1 2">
    <name type="scientific">Phytophthora nicotianae CJ01A1</name>
    <dbReference type="NCBI Taxonomy" id="1317063"/>
    <lineage>
        <taxon>Eukaryota</taxon>
        <taxon>Sar</taxon>
        <taxon>Stramenopiles</taxon>
        <taxon>Oomycota</taxon>
        <taxon>Peronosporomycetes</taxon>
        <taxon>Peronosporales</taxon>
        <taxon>Peronosporaceae</taxon>
        <taxon>Phytophthora</taxon>
    </lineage>
</organism>
<evidence type="ECO:0000313" key="2">
    <source>
        <dbReference type="Proteomes" id="UP000018958"/>
    </source>
</evidence>
<accession>W2WG52</accession>
<evidence type="ECO:0000313" key="1">
    <source>
        <dbReference type="EMBL" id="ETP09337.1"/>
    </source>
</evidence>